<proteinExistence type="predicted"/>
<evidence type="ECO:0000313" key="1">
    <source>
        <dbReference type="Proteomes" id="UP000095286"/>
    </source>
</evidence>
<reference evidence="2" key="1">
    <citation type="submission" date="2016-11" db="UniProtKB">
        <authorList>
            <consortium name="WormBaseParasite"/>
        </authorList>
    </citation>
    <scope>IDENTIFICATION</scope>
    <source>
        <strain evidence="2">KR3021</strain>
    </source>
</reference>
<dbReference type="Proteomes" id="UP000095286">
    <property type="component" value="Unplaced"/>
</dbReference>
<accession>A0AC35UGY9</accession>
<name>A0AC35UGY9_9BILA</name>
<sequence length="478" mass="54886">MSSDFIKNYLQTLYLSYDKTKNSLNGNILNQLENEINNNEHFFIVLAQILIKKLYHKNYDMRLSSIMIADYFFGKYPAFTLYYSTHIKNLLDKVIYIDNSSNNTERAKSEPSDSEARRILNNWVSKYQDKYVKLKTVANMLVHLDSQSLKLQEEKDSRLKMLFLEKCEKAQKHVQELRIQMNSCLKEMSQLMELLIPKIDIPSSSAESDISVKVCPYNKQNANNAHGYDINTEIKVFIPPEAYKITETSDNKSTLDKLKSLYLEVSNVTKILTRKLKRLRNATNKFEIEFVKEIGNFRNILQIEIKKCNELGIDKLSIFQSHPADVSDNSDFEDVDLDAPLLLSDSAPTAILNNPAMLSIINESLCPNKNFFCLQHKATGPHDLNGVLIHKDYCTLPPTTSKTEKQIQNSYLKTLKTTTGVDFKPTFGGKKKLSEECSSKTTVKDKSKNNVRSSLEFKRGSDYNGIHFFRETGTEHSR</sequence>
<protein>
    <submittedName>
        <fullName evidence="2">CID domain-containing protein</fullName>
    </submittedName>
</protein>
<dbReference type="WBParaSite" id="RSKR_0001163050.1">
    <property type="protein sequence ID" value="RSKR_0001163050.1"/>
    <property type="gene ID" value="RSKR_0001163050"/>
</dbReference>
<organism evidence="1 2">
    <name type="scientific">Rhabditophanes sp. KR3021</name>
    <dbReference type="NCBI Taxonomy" id="114890"/>
    <lineage>
        <taxon>Eukaryota</taxon>
        <taxon>Metazoa</taxon>
        <taxon>Ecdysozoa</taxon>
        <taxon>Nematoda</taxon>
        <taxon>Chromadorea</taxon>
        <taxon>Rhabditida</taxon>
        <taxon>Tylenchina</taxon>
        <taxon>Panagrolaimomorpha</taxon>
        <taxon>Strongyloidoidea</taxon>
        <taxon>Alloionematidae</taxon>
        <taxon>Rhabditophanes</taxon>
    </lineage>
</organism>
<evidence type="ECO:0000313" key="2">
    <source>
        <dbReference type="WBParaSite" id="RSKR_0001163050.1"/>
    </source>
</evidence>